<dbReference type="GeneID" id="20668502"/>
<sequence>MTLELLLFILHHSHYHPFIIFTPDSSWHVFLSTLCPCQSPYLRGQTLSTALNYRRTDG</sequence>
<dbReference type="EMBL" id="KI925463">
    <property type="protein sequence ID" value="ETW77110.1"/>
    <property type="molecule type" value="Genomic_DNA"/>
</dbReference>
<dbReference type="KEGG" id="hir:HETIRDRAFT_174245"/>
<dbReference type="AlphaFoldDB" id="W4JVK5"/>
<evidence type="ECO:0000313" key="1">
    <source>
        <dbReference type="EMBL" id="ETW77110.1"/>
    </source>
</evidence>
<dbReference type="RefSeq" id="XP_009550656.1">
    <property type="nucleotide sequence ID" value="XM_009552361.1"/>
</dbReference>
<name>W4JVK5_HETIT</name>
<proteinExistence type="predicted"/>
<dbReference type="HOGENOM" id="CLU_2979362_0_0_1"/>
<evidence type="ECO:0000313" key="2">
    <source>
        <dbReference type="Proteomes" id="UP000030671"/>
    </source>
</evidence>
<gene>
    <name evidence="1" type="ORF">HETIRDRAFT_174245</name>
</gene>
<organism evidence="1 2">
    <name type="scientific">Heterobasidion irregulare (strain TC 32-1)</name>
    <dbReference type="NCBI Taxonomy" id="747525"/>
    <lineage>
        <taxon>Eukaryota</taxon>
        <taxon>Fungi</taxon>
        <taxon>Dikarya</taxon>
        <taxon>Basidiomycota</taxon>
        <taxon>Agaricomycotina</taxon>
        <taxon>Agaricomycetes</taxon>
        <taxon>Russulales</taxon>
        <taxon>Bondarzewiaceae</taxon>
        <taxon>Heterobasidion</taxon>
        <taxon>Heterobasidion annosum species complex</taxon>
    </lineage>
</organism>
<accession>W4JVK5</accession>
<protein>
    <submittedName>
        <fullName evidence="1">Uncharacterized protein</fullName>
    </submittedName>
</protein>
<dbReference type="InParanoid" id="W4JVK5"/>
<reference evidence="1 2" key="1">
    <citation type="journal article" date="2012" name="New Phytol.">
        <title>Insight into trade-off between wood decay and parasitism from the genome of a fungal forest pathogen.</title>
        <authorList>
            <person name="Olson A."/>
            <person name="Aerts A."/>
            <person name="Asiegbu F."/>
            <person name="Belbahri L."/>
            <person name="Bouzid O."/>
            <person name="Broberg A."/>
            <person name="Canback B."/>
            <person name="Coutinho P.M."/>
            <person name="Cullen D."/>
            <person name="Dalman K."/>
            <person name="Deflorio G."/>
            <person name="van Diepen L.T."/>
            <person name="Dunand C."/>
            <person name="Duplessis S."/>
            <person name="Durling M."/>
            <person name="Gonthier P."/>
            <person name="Grimwood J."/>
            <person name="Fossdal C.G."/>
            <person name="Hansson D."/>
            <person name="Henrissat B."/>
            <person name="Hietala A."/>
            <person name="Himmelstrand K."/>
            <person name="Hoffmeister D."/>
            <person name="Hogberg N."/>
            <person name="James T.Y."/>
            <person name="Karlsson M."/>
            <person name="Kohler A."/>
            <person name="Kues U."/>
            <person name="Lee Y.H."/>
            <person name="Lin Y.C."/>
            <person name="Lind M."/>
            <person name="Lindquist E."/>
            <person name="Lombard V."/>
            <person name="Lucas S."/>
            <person name="Lunden K."/>
            <person name="Morin E."/>
            <person name="Murat C."/>
            <person name="Park J."/>
            <person name="Raffaello T."/>
            <person name="Rouze P."/>
            <person name="Salamov A."/>
            <person name="Schmutz J."/>
            <person name="Solheim H."/>
            <person name="Stahlberg J."/>
            <person name="Velez H."/>
            <person name="de Vries R.P."/>
            <person name="Wiebenga A."/>
            <person name="Woodward S."/>
            <person name="Yakovlev I."/>
            <person name="Garbelotto M."/>
            <person name="Martin F."/>
            <person name="Grigoriev I.V."/>
            <person name="Stenlid J."/>
        </authorList>
    </citation>
    <scope>NUCLEOTIDE SEQUENCE [LARGE SCALE GENOMIC DNA]</scope>
    <source>
        <strain evidence="1 2">TC 32-1</strain>
    </source>
</reference>
<dbReference type="Proteomes" id="UP000030671">
    <property type="component" value="Unassembled WGS sequence"/>
</dbReference>
<keyword evidence="2" id="KW-1185">Reference proteome</keyword>